<keyword evidence="5" id="KW-0813">Transport</keyword>
<sequence length="484" mass="50397">MTITWTDWQTIAVPLVLAVGAVAVLLIDGFWSSGSKRAKHLVATLITGGVIVFGLAFVMAQRNGFKAAFCRFAVEGPAECSLVLDPLTIGLWAVLLIGGLGVVGLSAYRLLSAEIPVGEYHFLLLSALVGATVLAGARDLATVVIALEVVSLPSFAMVALRRDRRGSEAALKAFLVSVLSTAVMLFGISYLYGVTGSLYLQTIANRLPGIDPDLRRVAFAAGLFVIVGFGFKIAAVPFHGWLPDTYAGAPVEVTAFLAVVSKSAGVAGLLVLVTYGITPSGPDLRIAVAVLAALTMTVGNLAALRQVEAVRLLAWSSIGQVGFLLAPLAVGDAQAVVAYLAAYVVVTLGAFGAVAVVQRHRPGGLLLSDYRGMVRSEPGLGTALIFFLVVLAGLPPGLAGLFTKFAAFQSVIDAHYGWLAVVMALNVMIGLAVYLRWIAELVRLPADDPFSVDIETPAVTVISLCAGGAVVLSILPGTLFALVN</sequence>
<dbReference type="HAMAP" id="MF_00445">
    <property type="entry name" value="NDH1_NuoN_1"/>
    <property type="match status" value="1"/>
</dbReference>
<protein>
    <recommendedName>
        <fullName evidence="5">NADH-quinone oxidoreductase subunit N</fullName>
        <ecNumber evidence="5">7.1.1.-</ecNumber>
    </recommendedName>
    <alternativeName>
        <fullName evidence="5">NADH dehydrogenase I subunit N</fullName>
    </alternativeName>
    <alternativeName>
        <fullName evidence="5">NDH-1 subunit N</fullName>
    </alternativeName>
</protein>
<proteinExistence type="inferred from homology"/>
<feature type="transmembrane region" description="Helical" evidence="5">
    <location>
        <begin position="254"/>
        <end position="278"/>
    </location>
</feature>
<evidence type="ECO:0000256" key="2">
    <source>
        <dbReference type="ARBA" id="ARBA00022692"/>
    </source>
</evidence>
<feature type="transmembrane region" description="Helical" evidence="5">
    <location>
        <begin position="120"/>
        <end position="137"/>
    </location>
</feature>
<reference evidence="8 9" key="1">
    <citation type="journal article" date="2019" name="Int. J. Syst. Evol. Microbiol.">
        <title>The Global Catalogue of Microorganisms (GCM) 10K type strain sequencing project: providing services to taxonomists for standard genome sequencing and annotation.</title>
        <authorList>
            <consortium name="The Broad Institute Genomics Platform"/>
            <consortium name="The Broad Institute Genome Sequencing Center for Infectious Disease"/>
            <person name="Wu L."/>
            <person name="Ma J."/>
        </authorList>
    </citation>
    <scope>NUCLEOTIDE SEQUENCE [LARGE SCALE GENOMIC DNA]</scope>
    <source>
        <strain evidence="8 9">JCM 10977</strain>
    </source>
</reference>
<dbReference type="EC" id="7.1.1.-" evidence="5"/>
<comment type="subunit">
    <text evidence="5">NDH-1 is composed of 14 different subunits. Subunits NuoA, H, J, K, L, M, N constitute the membrane sector of the complex.</text>
</comment>
<keyword evidence="2 5" id="KW-0812">Transmembrane</keyword>
<feature type="transmembrane region" description="Helical" evidence="5">
    <location>
        <begin position="378"/>
        <end position="396"/>
    </location>
</feature>
<feature type="transmembrane region" description="Helical" evidence="5">
    <location>
        <begin position="40"/>
        <end position="59"/>
    </location>
</feature>
<feature type="transmembrane region" description="Helical" evidence="5">
    <location>
        <begin position="89"/>
        <end position="108"/>
    </location>
</feature>
<feature type="transmembrane region" description="Helical" evidence="5">
    <location>
        <begin position="217"/>
        <end position="242"/>
    </location>
</feature>
<comment type="function">
    <text evidence="5">NDH-1 shuttles electrons from NADH, via FMN and iron-sulfur (Fe-S) centers, to quinones in the respiratory chain. The immediate electron acceptor for the enzyme in this species is believed to be a menaquinone. Couples the redox reaction to proton translocation (for every two electrons transferred, four hydrogen ions are translocated across the cytoplasmic membrane), and thus conserves the redox energy in a proton gradient.</text>
</comment>
<name>A0ABN1R6C9_9ACTN</name>
<keyword evidence="4 5" id="KW-0472">Membrane</keyword>
<dbReference type="InterPro" id="IPR010096">
    <property type="entry name" value="NADH-Q_OxRdtase_suN/2"/>
</dbReference>
<keyword evidence="5" id="KW-0520">NAD</keyword>
<dbReference type="Proteomes" id="UP001500542">
    <property type="component" value="Unassembled WGS sequence"/>
</dbReference>
<feature type="transmembrane region" description="Helical" evidence="5">
    <location>
        <begin position="173"/>
        <end position="192"/>
    </location>
</feature>
<evidence type="ECO:0000313" key="9">
    <source>
        <dbReference type="Proteomes" id="UP001500542"/>
    </source>
</evidence>
<feature type="transmembrane region" description="Helical" evidence="5">
    <location>
        <begin position="284"/>
        <end position="303"/>
    </location>
</feature>
<feature type="transmembrane region" description="Helical" evidence="5">
    <location>
        <begin position="310"/>
        <end position="330"/>
    </location>
</feature>
<evidence type="ECO:0000256" key="3">
    <source>
        <dbReference type="ARBA" id="ARBA00022989"/>
    </source>
</evidence>
<evidence type="ECO:0000259" key="7">
    <source>
        <dbReference type="Pfam" id="PF00361"/>
    </source>
</evidence>
<feature type="domain" description="NADH:quinone oxidoreductase/Mrp antiporter transmembrane" evidence="7">
    <location>
        <begin position="137"/>
        <end position="428"/>
    </location>
</feature>
<keyword evidence="5" id="KW-0874">Quinone</keyword>
<comment type="similarity">
    <text evidence="5">Belongs to the complex I subunit 2 family.</text>
</comment>
<keyword evidence="3 5" id="KW-1133">Transmembrane helix</keyword>
<evidence type="ECO:0000256" key="5">
    <source>
        <dbReference type="HAMAP-Rule" id="MF_00445"/>
    </source>
</evidence>
<feature type="transmembrane region" description="Helical" evidence="5">
    <location>
        <begin position="458"/>
        <end position="483"/>
    </location>
</feature>
<comment type="catalytic activity">
    <reaction evidence="5">
        <text>a quinone + NADH + 5 H(+)(in) = a quinol + NAD(+) + 4 H(+)(out)</text>
        <dbReference type="Rhea" id="RHEA:57888"/>
        <dbReference type="ChEBI" id="CHEBI:15378"/>
        <dbReference type="ChEBI" id="CHEBI:24646"/>
        <dbReference type="ChEBI" id="CHEBI:57540"/>
        <dbReference type="ChEBI" id="CHEBI:57945"/>
        <dbReference type="ChEBI" id="CHEBI:132124"/>
    </reaction>
</comment>
<dbReference type="EMBL" id="BAAAHK010000013">
    <property type="protein sequence ID" value="GAA0952164.1"/>
    <property type="molecule type" value="Genomic_DNA"/>
</dbReference>
<evidence type="ECO:0000256" key="1">
    <source>
        <dbReference type="ARBA" id="ARBA00004127"/>
    </source>
</evidence>
<gene>
    <name evidence="5" type="primary">nuoN</name>
    <name evidence="8" type="ORF">GCM10009554_54790</name>
</gene>
<dbReference type="InterPro" id="IPR001750">
    <property type="entry name" value="ND/Mrp_TM"/>
</dbReference>
<feature type="transmembrane region" description="Helical" evidence="5">
    <location>
        <begin position="336"/>
        <end position="357"/>
    </location>
</feature>
<evidence type="ECO:0000313" key="8">
    <source>
        <dbReference type="EMBL" id="GAA0952164.1"/>
    </source>
</evidence>
<organism evidence="8 9">
    <name type="scientific">Kribbella koreensis</name>
    <dbReference type="NCBI Taxonomy" id="57909"/>
    <lineage>
        <taxon>Bacteria</taxon>
        <taxon>Bacillati</taxon>
        <taxon>Actinomycetota</taxon>
        <taxon>Actinomycetes</taxon>
        <taxon>Propionibacteriales</taxon>
        <taxon>Kribbellaceae</taxon>
        <taxon>Kribbella</taxon>
    </lineage>
</organism>
<dbReference type="PANTHER" id="PTHR22773">
    <property type="entry name" value="NADH DEHYDROGENASE"/>
    <property type="match status" value="1"/>
</dbReference>
<evidence type="ECO:0000256" key="4">
    <source>
        <dbReference type="ARBA" id="ARBA00023136"/>
    </source>
</evidence>
<keyword evidence="9" id="KW-1185">Reference proteome</keyword>
<evidence type="ECO:0000256" key="6">
    <source>
        <dbReference type="RuleBase" id="RU000320"/>
    </source>
</evidence>
<keyword evidence="5" id="KW-1003">Cell membrane</keyword>
<accession>A0ABN1R6C9</accession>
<feature type="transmembrane region" description="Helical" evidence="5">
    <location>
        <begin position="143"/>
        <end position="161"/>
    </location>
</feature>
<keyword evidence="5" id="KW-1278">Translocase</keyword>
<comment type="caution">
    <text evidence="8">The sequence shown here is derived from an EMBL/GenBank/DDBJ whole genome shotgun (WGS) entry which is preliminary data.</text>
</comment>
<comment type="subcellular location">
    <subcellularLocation>
        <location evidence="5">Cell membrane</location>
        <topology evidence="5">Multi-pass membrane protein</topology>
    </subcellularLocation>
    <subcellularLocation>
        <location evidence="1">Endomembrane system</location>
        <topology evidence="1">Multi-pass membrane protein</topology>
    </subcellularLocation>
    <subcellularLocation>
        <location evidence="6">Membrane</location>
        <topology evidence="6">Multi-pass membrane protein</topology>
    </subcellularLocation>
</comment>
<feature type="transmembrane region" description="Helical" evidence="5">
    <location>
        <begin position="416"/>
        <end position="437"/>
    </location>
</feature>
<dbReference type="RefSeq" id="WP_343976094.1">
    <property type="nucleotide sequence ID" value="NZ_BAAAHK010000013.1"/>
</dbReference>
<dbReference type="Pfam" id="PF00361">
    <property type="entry name" value="Proton_antipo_M"/>
    <property type="match status" value="1"/>
</dbReference>
<feature type="transmembrane region" description="Helical" evidence="5">
    <location>
        <begin position="12"/>
        <end position="31"/>
    </location>
</feature>